<organism evidence="1">
    <name type="scientific">marine sediment metagenome</name>
    <dbReference type="NCBI Taxonomy" id="412755"/>
    <lineage>
        <taxon>unclassified sequences</taxon>
        <taxon>metagenomes</taxon>
        <taxon>ecological metagenomes</taxon>
    </lineage>
</organism>
<evidence type="ECO:0000313" key="1">
    <source>
        <dbReference type="EMBL" id="KKK48778.1"/>
    </source>
</evidence>
<accession>A0A0F8VWK5</accession>
<reference evidence="1" key="1">
    <citation type="journal article" date="2015" name="Nature">
        <title>Complex archaea that bridge the gap between prokaryotes and eukaryotes.</title>
        <authorList>
            <person name="Spang A."/>
            <person name="Saw J.H."/>
            <person name="Jorgensen S.L."/>
            <person name="Zaremba-Niedzwiedzka K."/>
            <person name="Martijn J."/>
            <person name="Lind A.E."/>
            <person name="van Eijk R."/>
            <person name="Schleper C."/>
            <person name="Guy L."/>
            <person name="Ettema T.J."/>
        </authorList>
    </citation>
    <scope>NUCLEOTIDE SEQUENCE</scope>
</reference>
<dbReference type="AlphaFoldDB" id="A0A0F8VWK5"/>
<sequence>MLLATGTAFVIKQEGGTQNDDNMICAFNFNGFLKKEEFFSGSSPSQQMIIDDYSTNFYDNYDKWNTKWDDSFLYKIGFTSGSISEFTNYVNEIFEGTSNYATYLKEILTYNAIYF</sequence>
<dbReference type="EMBL" id="LAZR01068896">
    <property type="protein sequence ID" value="KKK48778.1"/>
    <property type="molecule type" value="Genomic_DNA"/>
</dbReference>
<gene>
    <name evidence="1" type="ORF">LCGC14_3141700</name>
</gene>
<name>A0A0F8VWK5_9ZZZZ</name>
<proteinExistence type="predicted"/>
<comment type="caution">
    <text evidence="1">The sequence shown here is derived from an EMBL/GenBank/DDBJ whole genome shotgun (WGS) entry which is preliminary data.</text>
</comment>
<protein>
    <submittedName>
        <fullName evidence="1">Uncharacterized protein</fullName>
    </submittedName>
</protein>